<keyword evidence="4" id="KW-0862">Zinc</keyword>
<feature type="domain" description="C2H2-type" evidence="6">
    <location>
        <begin position="78"/>
        <end position="106"/>
    </location>
</feature>
<keyword evidence="2" id="KW-0677">Repeat</keyword>
<dbReference type="InterPro" id="IPR013087">
    <property type="entry name" value="Znf_C2H2_type"/>
</dbReference>
<dbReference type="GO" id="GO:0008270">
    <property type="term" value="F:zinc ion binding"/>
    <property type="evidence" value="ECO:0007669"/>
    <property type="project" value="UniProtKB-KW"/>
</dbReference>
<dbReference type="Proteomes" id="UP000648187">
    <property type="component" value="Unassembled WGS sequence"/>
</dbReference>
<dbReference type="PROSITE" id="PS50157">
    <property type="entry name" value="ZINC_FINGER_C2H2_2"/>
    <property type="match status" value="2"/>
</dbReference>
<evidence type="ECO:0000313" key="8">
    <source>
        <dbReference type="Proteomes" id="UP000648187"/>
    </source>
</evidence>
<evidence type="ECO:0000256" key="4">
    <source>
        <dbReference type="ARBA" id="ARBA00022833"/>
    </source>
</evidence>
<dbReference type="InterPro" id="IPR036236">
    <property type="entry name" value="Znf_C2H2_sf"/>
</dbReference>
<evidence type="ECO:0000259" key="6">
    <source>
        <dbReference type="PROSITE" id="PS50157"/>
    </source>
</evidence>
<protein>
    <recommendedName>
        <fullName evidence="6">C2H2-type domain-containing protein</fullName>
    </recommendedName>
</protein>
<gene>
    <name evidence="7" type="ORF">HW555_005877</name>
</gene>
<dbReference type="AlphaFoldDB" id="A0A835GJ90"/>
<feature type="domain" description="C2H2-type" evidence="6">
    <location>
        <begin position="165"/>
        <end position="193"/>
    </location>
</feature>
<proteinExistence type="predicted"/>
<accession>A0A835GJ90</accession>
<evidence type="ECO:0000256" key="2">
    <source>
        <dbReference type="ARBA" id="ARBA00022737"/>
    </source>
</evidence>
<dbReference type="EMBL" id="JACKWZ010000082">
    <property type="protein sequence ID" value="KAF9416874.1"/>
    <property type="molecule type" value="Genomic_DNA"/>
</dbReference>
<dbReference type="PANTHER" id="PTHR24379">
    <property type="entry name" value="KRAB AND ZINC FINGER DOMAIN-CONTAINING"/>
    <property type="match status" value="1"/>
</dbReference>
<comment type="caution">
    <text evidence="7">The sequence shown here is derived from an EMBL/GenBank/DDBJ whole genome shotgun (WGS) entry which is preliminary data.</text>
</comment>
<dbReference type="SUPFAM" id="SSF57667">
    <property type="entry name" value="beta-beta-alpha zinc fingers"/>
    <property type="match status" value="2"/>
</dbReference>
<reference evidence="7" key="1">
    <citation type="submission" date="2020-08" db="EMBL/GenBank/DDBJ databases">
        <title>Spodoptera exigua strain:BAW_Kor-Di-RS1 Genome sequencing and assembly.</title>
        <authorList>
            <person name="Kim J."/>
            <person name="Nam H.Y."/>
            <person name="Kwon M."/>
            <person name="Choi J.H."/>
            <person name="Cho S.R."/>
            <person name="Kim G.-H."/>
        </authorList>
    </citation>
    <scope>NUCLEOTIDE SEQUENCE</scope>
    <source>
        <strain evidence="7">BAW_Kor-Di-RS1</strain>
        <tissue evidence="7">Whole-body</tissue>
    </source>
</reference>
<keyword evidence="3 5" id="KW-0863">Zinc-finger</keyword>
<evidence type="ECO:0000256" key="5">
    <source>
        <dbReference type="PROSITE-ProRule" id="PRU00042"/>
    </source>
</evidence>
<keyword evidence="1" id="KW-0479">Metal-binding</keyword>
<evidence type="ECO:0000256" key="1">
    <source>
        <dbReference type="ARBA" id="ARBA00022723"/>
    </source>
</evidence>
<dbReference type="PANTHER" id="PTHR24379:SF121">
    <property type="entry name" value="C2H2-TYPE DOMAIN-CONTAINING PROTEIN"/>
    <property type="match status" value="1"/>
</dbReference>
<dbReference type="PROSITE" id="PS00028">
    <property type="entry name" value="ZINC_FINGER_C2H2_1"/>
    <property type="match status" value="5"/>
</dbReference>
<dbReference type="OrthoDB" id="2687452at2759"/>
<evidence type="ECO:0000313" key="7">
    <source>
        <dbReference type="EMBL" id="KAF9416874.1"/>
    </source>
</evidence>
<dbReference type="Pfam" id="PF00096">
    <property type="entry name" value="zf-C2H2"/>
    <property type="match status" value="2"/>
</dbReference>
<name>A0A835GJ90_SPOEX</name>
<organism evidence="7 8">
    <name type="scientific">Spodoptera exigua</name>
    <name type="common">Beet armyworm</name>
    <name type="synonym">Noctua fulgens</name>
    <dbReference type="NCBI Taxonomy" id="7107"/>
    <lineage>
        <taxon>Eukaryota</taxon>
        <taxon>Metazoa</taxon>
        <taxon>Ecdysozoa</taxon>
        <taxon>Arthropoda</taxon>
        <taxon>Hexapoda</taxon>
        <taxon>Insecta</taxon>
        <taxon>Pterygota</taxon>
        <taxon>Neoptera</taxon>
        <taxon>Endopterygota</taxon>
        <taxon>Lepidoptera</taxon>
        <taxon>Glossata</taxon>
        <taxon>Ditrysia</taxon>
        <taxon>Noctuoidea</taxon>
        <taxon>Noctuidae</taxon>
        <taxon>Amphipyrinae</taxon>
        <taxon>Spodoptera</taxon>
    </lineage>
</organism>
<sequence>MEEDNTHYYEVPIIENPRTVKYGVNPFAINAPANQRDLLKNRISEEFSLFCTHCDLPFVDSVEFEHHNNELHGKKKLLSCNQCDATFRRQDHLKRHVQSLHNNQKYCLCPVCRKDCKRQDILLKHIKRKHSTTVAVYKCRDCAFECTTLDDLEKHELTHLATDRHLCPHCKATFKRRDHMLRHVKSQHMKQMVECPICRQAYKRKDHVVRHVREKHKMGLLNGKLVCSADIM</sequence>
<dbReference type="Gene3D" id="3.30.160.60">
    <property type="entry name" value="Classic Zinc Finger"/>
    <property type="match status" value="3"/>
</dbReference>
<dbReference type="SMART" id="SM00355">
    <property type="entry name" value="ZnF_C2H2"/>
    <property type="match status" value="6"/>
</dbReference>
<evidence type="ECO:0000256" key="3">
    <source>
        <dbReference type="ARBA" id="ARBA00022771"/>
    </source>
</evidence>
<keyword evidence="8" id="KW-1185">Reference proteome</keyword>